<evidence type="ECO:0000313" key="4">
    <source>
        <dbReference type="EMBL" id="BAT28184.1"/>
    </source>
</evidence>
<dbReference type="PROSITE" id="PS51480">
    <property type="entry name" value="DHAL"/>
    <property type="match status" value="1"/>
</dbReference>
<dbReference type="SUPFAM" id="SSF101473">
    <property type="entry name" value="DhaL-like"/>
    <property type="match status" value="1"/>
</dbReference>
<proteinExistence type="predicted"/>
<dbReference type="RefSeq" id="WP_062226331.1">
    <property type="nucleotide sequence ID" value="NZ_BBWR01000002.1"/>
</dbReference>
<accession>A0A0P0Z2F8</accession>
<dbReference type="GO" id="GO:0019563">
    <property type="term" value="P:glycerol catabolic process"/>
    <property type="evidence" value="ECO:0007669"/>
    <property type="project" value="TreeGrafter"/>
</dbReference>
<dbReference type="PANTHER" id="PTHR28629:SF4">
    <property type="entry name" value="TRIOKINASE_FMN CYCLASE"/>
    <property type="match status" value="1"/>
</dbReference>
<evidence type="ECO:0000259" key="3">
    <source>
        <dbReference type="PROSITE" id="PS51480"/>
    </source>
</evidence>
<dbReference type="OrthoDB" id="9800291at2"/>
<evidence type="ECO:0000256" key="1">
    <source>
        <dbReference type="ARBA" id="ARBA00022679"/>
    </source>
</evidence>
<dbReference type="InterPro" id="IPR004007">
    <property type="entry name" value="DhaL_dom"/>
</dbReference>
<dbReference type="AlphaFoldDB" id="A0A0P0Z2F8"/>
<dbReference type="GO" id="GO:0004371">
    <property type="term" value="F:glycerone kinase activity"/>
    <property type="evidence" value="ECO:0007669"/>
    <property type="project" value="InterPro"/>
</dbReference>
<reference evidence="4" key="1">
    <citation type="journal article" date="2015" name="Proc. Natl. Acad. Sci. U.S.A.">
        <title>Bacterial clade with the ribosomal RNA operon on a small plasmid rather than the chromosome.</title>
        <authorList>
            <person name="Anda M."/>
            <person name="Ohtsubo Y."/>
            <person name="Okubo T."/>
            <person name="Sugawara M."/>
            <person name="Nagata Y."/>
            <person name="Tsuda M."/>
            <person name="Minamisawa K."/>
            <person name="Mitsui H."/>
        </authorList>
    </citation>
    <scope>NUCLEOTIDE SEQUENCE</scope>
    <source>
        <strain evidence="4">JCM 14755</strain>
    </source>
</reference>
<dbReference type="NCBIfam" id="TIGR02365">
    <property type="entry name" value="dha_L_ycgS"/>
    <property type="match status" value="1"/>
</dbReference>
<dbReference type="SMART" id="SM01120">
    <property type="entry name" value="Dak2"/>
    <property type="match status" value="1"/>
</dbReference>
<sequence>MDRIDSDGFVDILRVVSRRIADARVELGELDGAIGDADHGASMAEGFAAAVRAAAEAAAGGAGCDEILRPAAVAFLNAVGATTGPLYASAFLRAARRFDGQTVLPPDAMVDLVIAMSEGIAERGKAEPGDKTMMDAWAPAARAATAARLSGASPLAALAAASAAASAGRDATRAMVASKGRAARLGERGIGHLDPGAASAVIIIDALHEGLSAALLRHGGVA</sequence>
<dbReference type="GO" id="GO:0005829">
    <property type="term" value="C:cytosol"/>
    <property type="evidence" value="ECO:0007669"/>
    <property type="project" value="TreeGrafter"/>
</dbReference>
<dbReference type="Gene3D" id="1.25.40.340">
    <property type="match status" value="1"/>
</dbReference>
<feature type="domain" description="DhaL" evidence="3">
    <location>
        <begin position="7"/>
        <end position="209"/>
    </location>
</feature>
<keyword evidence="2 4" id="KW-0418">Kinase</keyword>
<dbReference type="EMBL" id="LC066377">
    <property type="protein sequence ID" value="BAT28184.1"/>
    <property type="molecule type" value="Genomic_DNA"/>
</dbReference>
<dbReference type="InterPro" id="IPR036117">
    <property type="entry name" value="DhaL_dom_sf"/>
</dbReference>
<dbReference type="InterPro" id="IPR050861">
    <property type="entry name" value="Dihydroxyacetone_Kinase"/>
</dbReference>
<dbReference type="FunFam" id="1.25.40.340:FF:000002">
    <property type="entry name" value="Dihydroxyacetone kinase, L subunit"/>
    <property type="match status" value="1"/>
</dbReference>
<dbReference type="PANTHER" id="PTHR28629">
    <property type="entry name" value="TRIOKINASE/FMN CYCLASE"/>
    <property type="match status" value="1"/>
</dbReference>
<keyword evidence="1" id="KW-0808">Transferase</keyword>
<dbReference type="InterPro" id="IPR012737">
    <property type="entry name" value="DhaK_L_YcgS"/>
</dbReference>
<name>A0A0P0Z2F8_9HYPH</name>
<organism evidence="4">
    <name type="scientific">Aureimonas frigidaquae</name>
    <dbReference type="NCBI Taxonomy" id="424757"/>
    <lineage>
        <taxon>Bacteria</taxon>
        <taxon>Pseudomonadati</taxon>
        <taxon>Pseudomonadota</taxon>
        <taxon>Alphaproteobacteria</taxon>
        <taxon>Hyphomicrobiales</taxon>
        <taxon>Aurantimonadaceae</taxon>
        <taxon>Aureimonas</taxon>
    </lineage>
</organism>
<evidence type="ECO:0000256" key="2">
    <source>
        <dbReference type="ARBA" id="ARBA00022777"/>
    </source>
</evidence>
<protein>
    <submittedName>
        <fullName evidence="4">Dihydroxyacetone kinase, phosphoprotein-dependent, L subunit</fullName>
    </submittedName>
</protein>
<dbReference type="Pfam" id="PF02734">
    <property type="entry name" value="Dak2"/>
    <property type="match status" value="1"/>
</dbReference>